<dbReference type="SUPFAM" id="SSF48452">
    <property type="entry name" value="TPR-like"/>
    <property type="match status" value="2"/>
</dbReference>
<dbReference type="InterPro" id="IPR018253">
    <property type="entry name" value="DnaJ_domain_CS"/>
</dbReference>
<evidence type="ECO:0000313" key="3">
    <source>
        <dbReference type="EMBL" id="EMD33210.1"/>
    </source>
</evidence>
<dbReference type="SUPFAM" id="SSF46565">
    <property type="entry name" value="Chaperone J-domain"/>
    <property type="match status" value="1"/>
</dbReference>
<evidence type="ECO:0000256" key="1">
    <source>
        <dbReference type="SAM" id="Coils"/>
    </source>
</evidence>
<dbReference type="InterPro" id="IPR036869">
    <property type="entry name" value="J_dom_sf"/>
</dbReference>
<dbReference type="CDD" id="cd06257">
    <property type="entry name" value="DnaJ"/>
    <property type="match status" value="1"/>
</dbReference>
<evidence type="ECO:0000259" key="2">
    <source>
        <dbReference type="PROSITE" id="PS50076"/>
    </source>
</evidence>
<reference evidence="3 4" key="1">
    <citation type="journal article" date="2012" name="Proc. Natl. Acad. Sci. U.S.A.">
        <title>Comparative genomics of Ceriporiopsis subvermispora and Phanerochaete chrysosporium provide insight into selective ligninolysis.</title>
        <authorList>
            <person name="Fernandez-Fueyo E."/>
            <person name="Ruiz-Duenas F.J."/>
            <person name="Ferreira P."/>
            <person name="Floudas D."/>
            <person name="Hibbett D.S."/>
            <person name="Canessa P."/>
            <person name="Larrondo L.F."/>
            <person name="James T.Y."/>
            <person name="Seelenfreund D."/>
            <person name="Lobos S."/>
            <person name="Polanco R."/>
            <person name="Tello M."/>
            <person name="Honda Y."/>
            <person name="Watanabe T."/>
            <person name="Watanabe T."/>
            <person name="Ryu J.S."/>
            <person name="Kubicek C.P."/>
            <person name="Schmoll M."/>
            <person name="Gaskell J."/>
            <person name="Hammel K.E."/>
            <person name="St John F.J."/>
            <person name="Vanden Wymelenberg A."/>
            <person name="Sabat G."/>
            <person name="Splinter BonDurant S."/>
            <person name="Syed K."/>
            <person name="Yadav J.S."/>
            <person name="Doddapaneni H."/>
            <person name="Subramanian V."/>
            <person name="Lavin J.L."/>
            <person name="Oguiza J.A."/>
            <person name="Perez G."/>
            <person name="Pisabarro A.G."/>
            <person name="Ramirez L."/>
            <person name="Santoyo F."/>
            <person name="Master E."/>
            <person name="Coutinho P.M."/>
            <person name="Henrissat B."/>
            <person name="Lombard V."/>
            <person name="Magnuson J.K."/>
            <person name="Kuees U."/>
            <person name="Hori C."/>
            <person name="Igarashi K."/>
            <person name="Samejima M."/>
            <person name="Held B.W."/>
            <person name="Barry K.W."/>
            <person name="LaButti K.M."/>
            <person name="Lapidus A."/>
            <person name="Lindquist E.A."/>
            <person name="Lucas S.M."/>
            <person name="Riley R."/>
            <person name="Salamov A.A."/>
            <person name="Hoffmeister D."/>
            <person name="Schwenk D."/>
            <person name="Hadar Y."/>
            <person name="Yarden O."/>
            <person name="de Vries R.P."/>
            <person name="Wiebenga A."/>
            <person name="Stenlid J."/>
            <person name="Eastwood D."/>
            <person name="Grigoriev I.V."/>
            <person name="Berka R.M."/>
            <person name="Blanchette R.A."/>
            <person name="Kersten P."/>
            <person name="Martinez A.T."/>
            <person name="Vicuna R."/>
            <person name="Cullen D."/>
        </authorList>
    </citation>
    <scope>NUCLEOTIDE SEQUENCE [LARGE SCALE GENOMIC DNA]</scope>
    <source>
        <strain evidence="3 4">B</strain>
    </source>
</reference>
<dbReference type="STRING" id="914234.M2QM13"/>
<keyword evidence="4" id="KW-1185">Reference proteome</keyword>
<organism evidence="3 4">
    <name type="scientific">Ceriporiopsis subvermispora (strain B)</name>
    <name type="common">White-rot fungus</name>
    <name type="synonym">Gelatoporia subvermispora</name>
    <dbReference type="NCBI Taxonomy" id="914234"/>
    <lineage>
        <taxon>Eukaryota</taxon>
        <taxon>Fungi</taxon>
        <taxon>Dikarya</taxon>
        <taxon>Basidiomycota</taxon>
        <taxon>Agaricomycotina</taxon>
        <taxon>Agaricomycetes</taxon>
        <taxon>Polyporales</taxon>
        <taxon>Gelatoporiaceae</taxon>
        <taxon>Gelatoporia</taxon>
    </lineage>
</organism>
<dbReference type="InterPro" id="IPR001623">
    <property type="entry name" value="DnaJ_domain"/>
</dbReference>
<dbReference type="InterPro" id="IPR052758">
    <property type="entry name" value="SRC_co-chaperone"/>
</dbReference>
<dbReference type="PROSITE" id="PS00636">
    <property type="entry name" value="DNAJ_1"/>
    <property type="match status" value="1"/>
</dbReference>
<name>M2QM13_CERS8</name>
<evidence type="ECO:0000313" key="4">
    <source>
        <dbReference type="Proteomes" id="UP000016930"/>
    </source>
</evidence>
<protein>
    <recommendedName>
        <fullName evidence="2">J domain-containing protein</fullName>
    </recommendedName>
</protein>
<dbReference type="SMART" id="SM00271">
    <property type="entry name" value="DnaJ"/>
    <property type="match status" value="1"/>
</dbReference>
<dbReference type="PROSITE" id="PS50076">
    <property type="entry name" value="DNAJ_2"/>
    <property type="match status" value="1"/>
</dbReference>
<feature type="coiled-coil region" evidence="1">
    <location>
        <begin position="207"/>
        <end position="260"/>
    </location>
</feature>
<accession>M2QM13</accession>
<dbReference type="OrthoDB" id="10250354at2759"/>
<gene>
    <name evidence="3" type="ORF">CERSUDRAFT_160798</name>
</gene>
<keyword evidence="1" id="KW-0175">Coiled coil</keyword>
<dbReference type="SMART" id="SM00028">
    <property type="entry name" value="TPR"/>
    <property type="match status" value="4"/>
</dbReference>
<dbReference type="PANTHER" id="PTHR44200">
    <property type="entry name" value="DNAJ HOMOLOG SUBFAMILY C MEMBER 7"/>
    <property type="match status" value="1"/>
</dbReference>
<sequence>MNSYREAWSRKHWRMARTAYESCLQVFADLSCEPSSTISCWAVELLIVDADWETAITKVKNILRTHKSAIKARVLYARVLFLTAKLAEAREEAANALRLDPDNSGAQQLHAQVKKVDRLKERGNNMFRDGLWDEAMVSWGSALELVPDEEQEGRGGQLRASLLLNRATAMLKLGRFEEGLKDADVALTLSPLYFKALRTRARLYVGLELYEKAVEDFQAAMQQTSIKLTASDLDELVTELASAEQKAKEAQEKLKDYYNILGLSRSCSQAEIKKAYRALSLINHPDKGGIAEKFKLVSEAYSILSDDEERRKYDATFYYSQSGYNPFQ</sequence>
<dbReference type="PANTHER" id="PTHR44200:SF1">
    <property type="entry name" value="DNAJ HOMOLOG SUBFAMILY C MEMBER 7"/>
    <property type="match status" value="1"/>
</dbReference>
<dbReference type="InterPro" id="IPR019734">
    <property type="entry name" value="TPR_rpt"/>
</dbReference>
<dbReference type="Gene3D" id="1.25.40.10">
    <property type="entry name" value="Tetratricopeptide repeat domain"/>
    <property type="match status" value="1"/>
</dbReference>
<proteinExistence type="predicted"/>
<dbReference type="Gene3D" id="1.10.287.110">
    <property type="entry name" value="DnaJ domain"/>
    <property type="match status" value="1"/>
</dbReference>
<dbReference type="Proteomes" id="UP000016930">
    <property type="component" value="Unassembled WGS sequence"/>
</dbReference>
<dbReference type="PRINTS" id="PR00625">
    <property type="entry name" value="JDOMAIN"/>
</dbReference>
<dbReference type="AlphaFoldDB" id="M2QM13"/>
<feature type="domain" description="J" evidence="2">
    <location>
        <begin position="256"/>
        <end position="317"/>
    </location>
</feature>
<dbReference type="Pfam" id="PF00226">
    <property type="entry name" value="DnaJ"/>
    <property type="match status" value="1"/>
</dbReference>
<dbReference type="EMBL" id="KB445807">
    <property type="protein sequence ID" value="EMD33210.1"/>
    <property type="molecule type" value="Genomic_DNA"/>
</dbReference>
<dbReference type="InterPro" id="IPR011990">
    <property type="entry name" value="TPR-like_helical_dom_sf"/>
</dbReference>
<dbReference type="HOGENOM" id="CLU_015935_3_0_1"/>